<evidence type="ECO:0000259" key="3">
    <source>
        <dbReference type="Pfam" id="PF22939"/>
    </source>
</evidence>
<dbReference type="PROSITE" id="PS50297">
    <property type="entry name" value="ANK_REP_REGION"/>
    <property type="match status" value="1"/>
</dbReference>
<dbReference type="Pfam" id="PF24883">
    <property type="entry name" value="NPHP3_N"/>
    <property type="match status" value="1"/>
</dbReference>
<dbReference type="PANTHER" id="PTHR10039:SF14">
    <property type="entry name" value="NACHT DOMAIN-CONTAINING PROTEIN"/>
    <property type="match status" value="1"/>
</dbReference>
<dbReference type="SUPFAM" id="SSF48403">
    <property type="entry name" value="Ankyrin repeat"/>
    <property type="match status" value="1"/>
</dbReference>
<evidence type="ECO:0000256" key="2">
    <source>
        <dbReference type="PROSITE-ProRule" id="PRU00023"/>
    </source>
</evidence>
<dbReference type="PANTHER" id="PTHR10039">
    <property type="entry name" value="AMELOGENIN"/>
    <property type="match status" value="1"/>
</dbReference>
<dbReference type="Proteomes" id="UP000554235">
    <property type="component" value="Unassembled WGS sequence"/>
</dbReference>
<accession>A0A8H4LD72</accession>
<protein>
    <submittedName>
        <fullName evidence="6">NACHT domain</fullName>
    </submittedName>
</protein>
<evidence type="ECO:0000313" key="7">
    <source>
        <dbReference type="Proteomes" id="UP000554235"/>
    </source>
</evidence>
<proteinExistence type="predicted"/>
<dbReference type="InterPro" id="IPR036770">
    <property type="entry name" value="Ankyrin_rpt-contain_sf"/>
</dbReference>
<evidence type="ECO:0000259" key="5">
    <source>
        <dbReference type="Pfam" id="PF24883"/>
    </source>
</evidence>
<gene>
    <name evidence="6" type="ORF">FALBO_7281</name>
</gene>
<keyword evidence="1" id="KW-0677">Repeat</keyword>
<dbReference type="InterPro" id="IPR054471">
    <property type="entry name" value="GPIID_WHD"/>
</dbReference>
<feature type="domain" description="Nephrocystin 3-like N-terminal" evidence="5">
    <location>
        <begin position="258"/>
        <end position="413"/>
    </location>
</feature>
<feature type="repeat" description="ANK" evidence="2">
    <location>
        <begin position="1017"/>
        <end position="1052"/>
    </location>
</feature>
<dbReference type="Pfam" id="PF24809">
    <property type="entry name" value="DUF7708"/>
    <property type="match status" value="1"/>
</dbReference>
<sequence length="1098" mass="125791">MASNTYNQVSEVFSKAKVDFLNGVKDPKLRSQLEATTTIDDIWDYTERLQKDQANNKRLRGLKKICPYIERLKEYAGVIEVFVQAKPDVLALIWGPIKLLLQISSNLVVSFDAILDVMKNMGSVLPRFNEFIPLFKNNERMKYVLGLFFQDILDFYLVSLKFFGLTRWKVFFESLWPARRSEIEVITQNIEKHRLLLCNEITLSDILEAHTARQKAFEHYAKTQEFQERQDFHSMETYIRPPSYDQDLDRLHNGRCEGTGTWLLQDPQFTKWAEGDKKSPQVFWLQGIPGAVVDRTKELGHSLFAFLSYRHGLDSTLPIFHSLTFQLASQDRDLRAVLCSTILSSTKDLKRDLKGDSKFALEVFAKLLQAAGPTYVTIDGLDEVNESTQQIFLHQFLSLLEECPEVKLLVSSRRVDRIERILKGTAMALLIDQKNSGCIKTYAARQVKKWLDESTFDNEARCEIRSLLSPLAAKAKGMFLYARIVLESVEMLYDFDSIRDQLNVLPASLDEAYERILEKILKSPMRVQKQSKKILSWIACSPIELTRHEMEQALLVRAGNKTVPRVISTLNTLQLCGPLVKVEDEQLRFVHFTVKELLKFAHFQWAECVRLCARNFRTELPHQLVRLLEQINIDRENLDYNDESSTNLTFWDLKKFKKSPVACGVASRALDFRRLMNSSCDWRLDGEDSYWGSLDPTTISTTVERVYQALENLLCQGAQHIQNCQCSVIQKHHGPRVYVCPFITCRFHRNAFETQTLRDDHVGHHDRPFKCEVQTCEYSTIGFSSRYKCERHRSENHSRSIDYDTSNNVEELQQEDLRVLLLDLVAQDRVDEMARLLPYASKRQGFFPGSVASLLVMNSIASYGSIAMARLVFENWKLVPRRNEFIFQTIIGNNLPVLEWTCSIHELREDSVGQAILTSDSVEAFDIWRNNVLSFGNINLMFSPGIIPRKPNPVMESRLVSFWSEQHTLGNTMQTKVDLLLKHLAQSSCSLILAKGLVACGANVNYRGTNLGSKSVNAQTPLHCAARITTADAAYLAEFLLLSGADPNAQVTFTRGKHKGKTVTPSMELGAKGISKWLYKTWDELVEWAMAKRKEQGK</sequence>
<evidence type="ECO:0000313" key="6">
    <source>
        <dbReference type="EMBL" id="KAF4465867.1"/>
    </source>
</evidence>
<comment type="caution">
    <text evidence="6">The sequence shown here is derived from an EMBL/GenBank/DDBJ whole genome shotgun (WGS) entry which is preliminary data.</text>
</comment>
<dbReference type="PROSITE" id="PS50088">
    <property type="entry name" value="ANK_REPEAT"/>
    <property type="match status" value="1"/>
</dbReference>
<name>A0A8H4LD72_9HYPO</name>
<evidence type="ECO:0000259" key="4">
    <source>
        <dbReference type="Pfam" id="PF24809"/>
    </source>
</evidence>
<dbReference type="InterPro" id="IPR002110">
    <property type="entry name" value="Ankyrin_rpt"/>
</dbReference>
<dbReference type="Pfam" id="PF22939">
    <property type="entry name" value="WHD_GPIID"/>
    <property type="match status" value="1"/>
</dbReference>
<dbReference type="EMBL" id="JAADYS010000963">
    <property type="protein sequence ID" value="KAF4465867.1"/>
    <property type="molecule type" value="Genomic_DNA"/>
</dbReference>
<evidence type="ECO:0000256" key="1">
    <source>
        <dbReference type="ARBA" id="ARBA00022737"/>
    </source>
</evidence>
<dbReference type="InterPro" id="IPR056125">
    <property type="entry name" value="DUF7708"/>
</dbReference>
<reference evidence="6 7" key="1">
    <citation type="submission" date="2020-01" db="EMBL/GenBank/DDBJ databases">
        <title>Identification and distribution of gene clusters putatively required for synthesis of sphingolipid metabolism inhibitors in phylogenetically diverse species of the filamentous fungus Fusarium.</title>
        <authorList>
            <person name="Kim H.-S."/>
            <person name="Busman M."/>
            <person name="Brown D.W."/>
            <person name="Divon H."/>
            <person name="Uhlig S."/>
            <person name="Proctor R.H."/>
        </authorList>
    </citation>
    <scope>NUCLEOTIDE SEQUENCE [LARGE SCALE GENOMIC DNA]</scope>
    <source>
        <strain evidence="6 7">NRRL 20459</strain>
    </source>
</reference>
<dbReference type="AlphaFoldDB" id="A0A8H4LD72"/>
<dbReference type="Gene3D" id="1.25.40.20">
    <property type="entry name" value="Ankyrin repeat-containing domain"/>
    <property type="match status" value="1"/>
</dbReference>
<organism evidence="6 7">
    <name type="scientific">Fusarium albosuccineum</name>
    <dbReference type="NCBI Taxonomy" id="1237068"/>
    <lineage>
        <taxon>Eukaryota</taxon>
        <taxon>Fungi</taxon>
        <taxon>Dikarya</taxon>
        <taxon>Ascomycota</taxon>
        <taxon>Pezizomycotina</taxon>
        <taxon>Sordariomycetes</taxon>
        <taxon>Hypocreomycetidae</taxon>
        <taxon>Hypocreales</taxon>
        <taxon>Nectriaceae</taxon>
        <taxon>Fusarium</taxon>
        <taxon>Fusarium decemcellulare species complex</taxon>
    </lineage>
</organism>
<dbReference type="Pfam" id="PF00023">
    <property type="entry name" value="Ank"/>
    <property type="match status" value="1"/>
</dbReference>
<keyword evidence="7" id="KW-1185">Reference proteome</keyword>
<feature type="domain" description="DUF7708" evidence="4">
    <location>
        <begin position="70"/>
        <end position="193"/>
    </location>
</feature>
<feature type="domain" description="GPI inositol-deacylase winged helix" evidence="3">
    <location>
        <begin position="525"/>
        <end position="598"/>
    </location>
</feature>
<dbReference type="OrthoDB" id="21416at2759"/>
<dbReference type="InterPro" id="IPR056884">
    <property type="entry name" value="NPHP3-like_N"/>
</dbReference>
<keyword evidence="2" id="KW-0040">ANK repeat</keyword>